<dbReference type="AlphaFoldDB" id="A0AAW7XH56"/>
<evidence type="ECO:0000256" key="2">
    <source>
        <dbReference type="ARBA" id="ARBA00023015"/>
    </source>
</evidence>
<dbReference type="RefSeq" id="WP_303549596.1">
    <property type="nucleotide sequence ID" value="NZ_JAUOPG010000004.1"/>
</dbReference>
<dbReference type="Pfam" id="PF00126">
    <property type="entry name" value="HTH_1"/>
    <property type="match status" value="1"/>
</dbReference>
<dbReference type="InterPro" id="IPR058163">
    <property type="entry name" value="LysR-type_TF_proteobact-type"/>
</dbReference>
<keyword evidence="4" id="KW-0804">Transcription</keyword>
<dbReference type="Proteomes" id="UP001169862">
    <property type="component" value="Unassembled WGS sequence"/>
</dbReference>
<evidence type="ECO:0000256" key="1">
    <source>
        <dbReference type="ARBA" id="ARBA00009437"/>
    </source>
</evidence>
<dbReference type="PROSITE" id="PS50931">
    <property type="entry name" value="HTH_LYSR"/>
    <property type="match status" value="1"/>
</dbReference>
<dbReference type="InterPro" id="IPR005119">
    <property type="entry name" value="LysR_subst-bd"/>
</dbReference>
<dbReference type="InterPro" id="IPR036388">
    <property type="entry name" value="WH-like_DNA-bd_sf"/>
</dbReference>
<dbReference type="GO" id="GO:0043565">
    <property type="term" value="F:sequence-specific DNA binding"/>
    <property type="evidence" value="ECO:0007669"/>
    <property type="project" value="TreeGrafter"/>
</dbReference>
<evidence type="ECO:0000256" key="4">
    <source>
        <dbReference type="ARBA" id="ARBA00023163"/>
    </source>
</evidence>
<dbReference type="EMBL" id="JAUOPG010000004">
    <property type="protein sequence ID" value="MDO6453365.1"/>
    <property type="molecule type" value="Genomic_DNA"/>
</dbReference>
<evidence type="ECO:0000313" key="6">
    <source>
        <dbReference type="EMBL" id="MDO6453365.1"/>
    </source>
</evidence>
<dbReference type="Gene3D" id="3.40.190.290">
    <property type="match status" value="1"/>
</dbReference>
<dbReference type="Gene3D" id="1.10.10.10">
    <property type="entry name" value="Winged helix-like DNA-binding domain superfamily/Winged helix DNA-binding domain"/>
    <property type="match status" value="1"/>
</dbReference>
<dbReference type="SUPFAM" id="SSF53850">
    <property type="entry name" value="Periplasmic binding protein-like II"/>
    <property type="match status" value="1"/>
</dbReference>
<proteinExistence type="inferred from homology"/>
<dbReference type="PANTHER" id="PTHR30537:SF5">
    <property type="entry name" value="HTH-TYPE TRANSCRIPTIONAL ACTIVATOR TTDR-RELATED"/>
    <property type="match status" value="1"/>
</dbReference>
<dbReference type="CDD" id="cd08471">
    <property type="entry name" value="PBP2_CrgA_like_2"/>
    <property type="match status" value="1"/>
</dbReference>
<dbReference type="InterPro" id="IPR000847">
    <property type="entry name" value="LysR_HTH_N"/>
</dbReference>
<evidence type="ECO:0000259" key="5">
    <source>
        <dbReference type="PROSITE" id="PS50931"/>
    </source>
</evidence>
<gene>
    <name evidence="6" type="ORF">Q4490_07290</name>
</gene>
<protein>
    <submittedName>
        <fullName evidence="6">LysR family transcriptional regulator</fullName>
    </submittedName>
</protein>
<name>A0AAW7XH56_9GAMM</name>
<comment type="similarity">
    <text evidence="1">Belongs to the LysR transcriptional regulatory family.</text>
</comment>
<dbReference type="GO" id="GO:0006351">
    <property type="term" value="P:DNA-templated transcription"/>
    <property type="evidence" value="ECO:0007669"/>
    <property type="project" value="TreeGrafter"/>
</dbReference>
<organism evidence="6 7">
    <name type="scientific">Neptunomonas phycophila</name>
    <dbReference type="NCBI Taxonomy" id="1572645"/>
    <lineage>
        <taxon>Bacteria</taxon>
        <taxon>Pseudomonadati</taxon>
        <taxon>Pseudomonadota</taxon>
        <taxon>Gammaproteobacteria</taxon>
        <taxon>Oceanospirillales</taxon>
        <taxon>Oceanospirillaceae</taxon>
        <taxon>Neptunomonas</taxon>
    </lineage>
</organism>
<sequence>MDKLKAMATFIEIVDHGSLSAAAEAMDRSPASVVRALADLENHLGIRLLNRSTRRISLTDEGRDYLLRCRRILADINEAEFLLDARRTAPAGKLTVTAPMMFGRLHLIPLLNQYLAEHPGLQVDITLVDRVVNIIDEGFDIAIRIGHLADSSLISMPLGLTAPVICASPALIKQQGTPNTPNDLASWPIVRFNQHHHWAFKNSETLNTENMSLVMTTNQVDTAISSAIAGLGVTRLFCYQVAQALEQGQLIRLLPEFEPTSLPVQFVYPHNRLLSYRVRAFLDWAGPQLKEVLKGR</sequence>
<dbReference type="SUPFAM" id="SSF46785">
    <property type="entry name" value="Winged helix' DNA-binding domain"/>
    <property type="match status" value="1"/>
</dbReference>
<dbReference type="InterPro" id="IPR036390">
    <property type="entry name" value="WH_DNA-bd_sf"/>
</dbReference>
<comment type="caution">
    <text evidence="6">The sequence shown here is derived from an EMBL/GenBank/DDBJ whole genome shotgun (WGS) entry which is preliminary data.</text>
</comment>
<keyword evidence="3" id="KW-0238">DNA-binding</keyword>
<evidence type="ECO:0000313" key="7">
    <source>
        <dbReference type="Proteomes" id="UP001169862"/>
    </source>
</evidence>
<keyword evidence="2" id="KW-0805">Transcription regulation</keyword>
<accession>A0AAW7XH56</accession>
<evidence type="ECO:0000256" key="3">
    <source>
        <dbReference type="ARBA" id="ARBA00023125"/>
    </source>
</evidence>
<dbReference type="Pfam" id="PF03466">
    <property type="entry name" value="LysR_substrate"/>
    <property type="match status" value="1"/>
</dbReference>
<feature type="domain" description="HTH lysR-type" evidence="5">
    <location>
        <begin position="1"/>
        <end position="59"/>
    </location>
</feature>
<dbReference type="PANTHER" id="PTHR30537">
    <property type="entry name" value="HTH-TYPE TRANSCRIPTIONAL REGULATOR"/>
    <property type="match status" value="1"/>
</dbReference>
<dbReference type="GO" id="GO:0003700">
    <property type="term" value="F:DNA-binding transcription factor activity"/>
    <property type="evidence" value="ECO:0007669"/>
    <property type="project" value="InterPro"/>
</dbReference>
<reference evidence="6" key="1">
    <citation type="submission" date="2023-07" db="EMBL/GenBank/DDBJ databases">
        <title>Genome content predicts the carbon catabolic preferences of heterotrophic bacteria.</title>
        <authorList>
            <person name="Gralka M."/>
        </authorList>
    </citation>
    <scope>NUCLEOTIDE SEQUENCE</scope>
    <source>
        <strain evidence="6">I2M16</strain>
    </source>
</reference>
<dbReference type="FunFam" id="1.10.10.10:FF:000001">
    <property type="entry name" value="LysR family transcriptional regulator"/>
    <property type="match status" value="1"/>
</dbReference>